<keyword evidence="13" id="KW-0053">Apoptosis</keyword>
<dbReference type="AlphaFoldDB" id="A0A8C5A196"/>
<dbReference type="PANTHER" id="PTHR12766">
    <property type="entry name" value="DEATH DOMAIN-ASSOCIATED PROTEIN 6 DAXX"/>
    <property type="match status" value="1"/>
</dbReference>
<dbReference type="GO" id="GO:0003714">
    <property type="term" value="F:transcription corepressor activity"/>
    <property type="evidence" value="ECO:0007669"/>
    <property type="project" value="Ensembl"/>
</dbReference>
<dbReference type="GO" id="GO:0005730">
    <property type="term" value="C:nucleolus"/>
    <property type="evidence" value="ECO:0007669"/>
    <property type="project" value="UniProtKB-SubCell"/>
</dbReference>
<dbReference type="GO" id="GO:0006334">
    <property type="term" value="P:nucleosome assembly"/>
    <property type="evidence" value="ECO:0007669"/>
    <property type="project" value="TreeGrafter"/>
</dbReference>
<dbReference type="GO" id="GO:0006915">
    <property type="term" value="P:apoptotic process"/>
    <property type="evidence" value="ECO:0007669"/>
    <property type="project" value="UniProtKB-KW"/>
</dbReference>
<evidence type="ECO:0000313" key="28">
    <source>
        <dbReference type="Proteomes" id="UP000694546"/>
    </source>
</evidence>
<dbReference type="Pfam" id="PF03344">
    <property type="entry name" value="Daxx"/>
    <property type="match status" value="1"/>
</dbReference>
<dbReference type="Gene3D" id="1.10.8.810">
    <property type="entry name" value="Daxx helical bundle domain"/>
    <property type="match status" value="1"/>
</dbReference>
<evidence type="ECO:0000256" key="1">
    <source>
        <dbReference type="ARBA" id="ARBA00004322"/>
    </source>
</evidence>
<proteinExistence type="inferred from homology"/>
<name>A0A8C5A196_GADMO</name>
<evidence type="ECO:0000256" key="9">
    <source>
        <dbReference type="ARBA" id="ARBA00022490"/>
    </source>
</evidence>
<evidence type="ECO:0000256" key="11">
    <source>
        <dbReference type="ARBA" id="ARBA00022499"/>
    </source>
</evidence>
<feature type="compositionally biased region" description="Acidic residues" evidence="24">
    <location>
        <begin position="8"/>
        <end position="17"/>
    </location>
</feature>
<keyword evidence="12" id="KW-0597">Phosphoprotein</keyword>
<dbReference type="Gene3D" id="1.20.58.2170">
    <property type="match status" value="1"/>
</dbReference>
<dbReference type="CDD" id="cd13151">
    <property type="entry name" value="DAXX_helical_bundle"/>
    <property type="match status" value="1"/>
</dbReference>
<reference evidence="27" key="1">
    <citation type="submission" date="2025-08" db="UniProtKB">
        <authorList>
            <consortium name="Ensembl"/>
        </authorList>
    </citation>
    <scope>IDENTIFICATION</scope>
</reference>
<feature type="coiled-coil region" evidence="23">
    <location>
        <begin position="202"/>
        <end position="232"/>
    </location>
</feature>
<dbReference type="FunFam" id="1.10.8.810:FF:000001">
    <property type="entry name" value="Death domain-associated protein 6"/>
    <property type="match status" value="1"/>
</dbReference>
<dbReference type="InterPro" id="IPR046426">
    <property type="entry name" value="DAXX_histone-bd_sf"/>
</dbReference>
<keyword evidence="20" id="KW-0539">Nucleus</keyword>
<evidence type="ECO:0000256" key="3">
    <source>
        <dbReference type="ARBA" id="ARBA00004584"/>
    </source>
</evidence>
<evidence type="ECO:0000256" key="5">
    <source>
        <dbReference type="ARBA" id="ARBA00004642"/>
    </source>
</evidence>
<protein>
    <recommendedName>
        <fullName evidence="7">Death domain-associated protein 6</fullName>
    </recommendedName>
    <alternativeName>
        <fullName evidence="22">Daxx</fullName>
    </alternativeName>
</protein>
<keyword evidence="17 23" id="KW-0175">Coiled coil</keyword>
<evidence type="ECO:0000256" key="15">
    <source>
        <dbReference type="ARBA" id="ARBA00022853"/>
    </source>
</evidence>
<feature type="region of interest" description="Disordered" evidence="24">
    <location>
        <begin position="149"/>
        <end position="196"/>
    </location>
</feature>
<feature type="domain" description="Daxx N-terminal Rassf1C-interacting" evidence="25">
    <location>
        <begin position="56"/>
        <end position="152"/>
    </location>
</feature>
<dbReference type="GeneTree" id="ENSGT00390000009448"/>
<keyword evidence="9" id="KW-0963">Cytoplasm</keyword>
<evidence type="ECO:0000256" key="6">
    <source>
        <dbReference type="ARBA" id="ARBA00008592"/>
    </source>
</evidence>
<evidence type="ECO:0000256" key="13">
    <source>
        <dbReference type="ARBA" id="ARBA00022703"/>
    </source>
</evidence>
<evidence type="ECO:0000256" key="20">
    <source>
        <dbReference type="ARBA" id="ARBA00023242"/>
    </source>
</evidence>
<dbReference type="GO" id="GO:0042393">
    <property type="term" value="F:histone binding"/>
    <property type="evidence" value="ECO:0007669"/>
    <property type="project" value="InterPro"/>
</dbReference>
<keyword evidence="28" id="KW-1185">Reference proteome</keyword>
<dbReference type="GO" id="GO:0003713">
    <property type="term" value="F:transcription coactivator activity"/>
    <property type="evidence" value="ECO:0007669"/>
    <property type="project" value="TreeGrafter"/>
</dbReference>
<keyword evidence="14" id="KW-0832">Ubl conjugation</keyword>
<evidence type="ECO:0000256" key="24">
    <source>
        <dbReference type="SAM" id="MobiDB-lite"/>
    </source>
</evidence>
<evidence type="ECO:0000256" key="21">
    <source>
        <dbReference type="ARBA" id="ARBA00023328"/>
    </source>
</evidence>
<dbReference type="InterPro" id="IPR038298">
    <property type="entry name" value="Daxx_N_sf"/>
</dbReference>
<keyword evidence="21" id="KW-0137">Centromere</keyword>
<evidence type="ECO:0000256" key="4">
    <source>
        <dbReference type="ARBA" id="ARBA00004604"/>
    </source>
</evidence>
<reference evidence="27" key="2">
    <citation type="submission" date="2025-09" db="UniProtKB">
        <authorList>
            <consortium name="Ensembl"/>
        </authorList>
    </citation>
    <scope>IDENTIFICATION</scope>
</reference>
<dbReference type="OMA" id="YINEMCT"/>
<comment type="subcellular location">
    <subcellularLocation>
        <location evidence="3">Chromosome</location>
        <location evidence="3">Centromere</location>
    </subcellularLocation>
    <subcellularLocation>
        <location evidence="2">Cytoplasm</location>
    </subcellularLocation>
    <subcellularLocation>
        <location evidence="1">Nucleus</location>
        <location evidence="1">PML body</location>
    </subcellularLocation>
    <subcellularLocation>
        <location evidence="4">Nucleus</location>
        <location evidence="4">Nucleolus</location>
    </subcellularLocation>
    <subcellularLocation>
        <location evidence="5">Nucleus</location>
        <location evidence="5">Nucleoplasm</location>
    </subcellularLocation>
</comment>
<dbReference type="GO" id="GO:0042981">
    <property type="term" value="P:regulation of apoptotic process"/>
    <property type="evidence" value="ECO:0007669"/>
    <property type="project" value="TreeGrafter"/>
</dbReference>
<feature type="domain" description="Daxx histone-binding" evidence="26">
    <location>
        <begin position="310"/>
        <end position="395"/>
    </location>
</feature>
<dbReference type="Pfam" id="PF20920">
    <property type="entry name" value="DAXX_hist_bd"/>
    <property type="match status" value="1"/>
</dbReference>
<evidence type="ECO:0000256" key="17">
    <source>
        <dbReference type="ARBA" id="ARBA00023054"/>
    </source>
</evidence>
<keyword evidence="19" id="KW-0143">Chaperone</keyword>
<keyword evidence="15" id="KW-0156">Chromatin regulator</keyword>
<keyword evidence="16" id="KW-0805">Transcription regulation</keyword>
<evidence type="ECO:0000256" key="19">
    <source>
        <dbReference type="ARBA" id="ARBA00023186"/>
    </source>
</evidence>
<feature type="compositionally biased region" description="Low complexity" evidence="24">
    <location>
        <begin position="161"/>
        <end position="176"/>
    </location>
</feature>
<comment type="similarity">
    <text evidence="6">Belongs to the DAXX family.</text>
</comment>
<evidence type="ECO:0000256" key="23">
    <source>
        <dbReference type="SAM" id="Coils"/>
    </source>
</evidence>
<evidence type="ECO:0000256" key="2">
    <source>
        <dbReference type="ARBA" id="ARBA00004496"/>
    </source>
</evidence>
<dbReference type="GO" id="GO:0050681">
    <property type="term" value="F:nuclear androgen receptor binding"/>
    <property type="evidence" value="ECO:0007669"/>
    <property type="project" value="TreeGrafter"/>
</dbReference>
<keyword evidence="11" id="KW-1017">Isopeptide bond</keyword>
<keyword evidence="10" id="KW-0678">Repressor</keyword>
<organism evidence="27 28">
    <name type="scientific">Gadus morhua</name>
    <name type="common">Atlantic cod</name>
    <dbReference type="NCBI Taxonomy" id="8049"/>
    <lineage>
        <taxon>Eukaryota</taxon>
        <taxon>Metazoa</taxon>
        <taxon>Chordata</taxon>
        <taxon>Craniata</taxon>
        <taxon>Vertebrata</taxon>
        <taxon>Euteleostomi</taxon>
        <taxon>Actinopterygii</taxon>
        <taxon>Neopterygii</taxon>
        <taxon>Teleostei</taxon>
        <taxon>Neoteleostei</taxon>
        <taxon>Acanthomorphata</taxon>
        <taxon>Zeiogadaria</taxon>
        <taxon>Gadariae</taxon>
        <taxon>Gadiformes</taxon>
        <taxon>Gadoidei</taxon>
        <taxon>Gadidae</taxon>
        <taxon>Gadus</taxon>
    </lineage>
</organism>
<evidence type="ECO:0000256" key="12">
    <source>
        <dbReference type="ARBA" id="ARBA00022553"/>
    </source>
</evidence>
<feature type="compositionally biased region" description="Low complexity" evidence="24">
    <location>
        <begin position="35"/>
        <end position="50"/>
    </location>
</feature>
<keyword evidence="8" id="KW-0158">Chromosome</keyword>
<dbReference type="CDD" id="cd13150">
    <property type="entry name" value="DAXX_histone_binding"/>
    <property type="match status" value="1"/>
</dbReference>
<dbReference type="FunFam" id="1.20.58.2170:FF:000001">
    <property type="entry name" value="Death domain-associated protein 6"/>
    <property type="match status" value="1"/>
</dbReference>
<evidence type="ECO:0000256" key="8">
    <source>
        <dbReference type="ARBA" id="ARBA00022454"/>
    </source>
</evidence>
<feature type="region of interest" description="Disordered" evidence="24">
    <location>
        <begin position="1"/>
        <end position="53"/>
    </location>
</feature>
<evidence type="ECO:0000259" key="26">
    <source>
        <dbReference type="Pfam" id="PF20920"/>
    </source>
</evidence>
<sequence>MAENIIILDDDDDDEDSPQPPRPAHAAPSRRRSAPAKAPAAKEPTPTPTHITASPFASAKKEGHVLQVENQRLFDEFVAYCSTLTQDCPEVLAFLHTKHAKASPPFLASVEFRNALGRCLTRAQANRAKTFVYINEMCTLLRQHSSKRRQSLVAASHEENGLGPPGEELPSASGGQAEEEEEVVQGGAEAERTKGRASRRQIAYLENLLKVYNEEIRRLQEKEMSLDDLAAEDSGYIQEDRLKHKMMKIYSKLCELKGCDTLTGRVIEQRLCYSGTRYPEINKKIERFINSPEARRNPPDYPDIRRLVQRANQRHALGLSGRQLGQMAQEAFREAGSRLQERRHLDLVYNFGSHLTDRYSATRDPALADPSLLRKLRTNRETALTNLEEVISKYSGRQEDTEEQERSRRLGKEVHQRLLLSNPHLLLMTRHCTV</sequence>
<dbReference type="GO" id="GO:0016605">
    <property type="term" value="C:PML body"/>
    <property type="evidence" value="ECO:0007669"/>
    <property type="project" value="UniProtKB-SubCell"/>
</dbReference>
<accession>A0A8C5A196</accession>
<dbReference type="Ensembl" id="ENSGMOT00000072409.1">
    <property type="protein sequence ID" value="ENSGMOP00000024597.1"/>
    <property type="gene ID" value="ENSGMOG00000031195.1"/>
</dbReference>
<dbReference type="InterPro" id="IPR031333">
    <property type="entry name" value="Daxx_N"/>
</dbReference>
<dbReference type="InterPro" id="IPR046378">
    <property type="entry name" value="DAXX_histone-bd"/>
</dbReference>
<feature type="coiled-coil region" evidence="23">
    <location>
        <begin position="373"/>
        <end position="404"/>
    </location>
</feature>
<dbReference type="GO" id="GO:0000775">
    <property type="term" value="C:chromosome, centromeric region"/>
    <property type="evidence" value="ECO:0007669"/>
    <property type="project" value="UniProtKB-SubCell"/>
</dbReference>
<evidence type="ECO:0000256" key="18">
    <source>
        <dbReference type="ARBA" id="ARBA00023163"/>
    </source>
</evidence>
<evidence type="ECO:0000256" key="10">
    <source>
        <dbReference type="ARBA" id="ARBA00022491"/>
    </source>
</evidence>
<dbReference type="Proteomes" id="UP000694546">
    <property type="component" value="Chromosome 22"/>
</dbReference>
<keyword evidence="18" id="KW-0804">Transcription</keyword>
<evidence type="ECO:0000256" key="22">
    <source>
        <dbReference type="ARBA" id="ARBA00029641"/>
    </source>
</evidence>
<evidence type="ECO:0000256" key="7">
    <source>
        <dbReference type="ARBA" id="ARBA00019298"/>
    </source>
</evidence>
<evidence type="ECO:0000259" key="25">
    <source>
        <dbReference type="Pfam" id="PF03344"/>
    </source>
</evidence>
<evidence type="ECO:0000256" key="16">
    <source>
        <dbReference type="ARBA" id="ARBA00023015"/>
    </source>
</evidence>
<evidence type="ECO:0000313" key="27">
    <source>
        <dbReference type="Ensembl" id="ENSGMOP00000024597.1"/>
    </source>
</evidence>
<evidence type="ECO:0000256" key="14">
    <source>
        <dbReference type="ARBA" id="ARBA00022843"/>
    </source>
</evidence>
<dbReference type="PANTHER" id="PTHR12766:SF7">
    <property type="entry name" value="DEATH DOMAIN-ASSOCIATED PROTEIN 6"/>
    <property type="match status" value="1"/>
</dbReference>
<dbReference type="GO" id="GO:0005737">
    <property type="term" value="C:cytoplasm"/>
    <property type="evidence" value="ECO:0007669"/>
    <property type="project" value="UniProtKB-SubCell"/>
</dbReference>